<evidence type="ECO:0000313" key="3">
    <source>
        <dbReference type="Proteomes" id="UP001152320"/>
    </source>
</evidence>
<reference evidence="2" key="1">
    <citation type="submission" date="2021-10" db="EMBL/GenBank/DDBJ databases">
        <title>Tropical sea cucumber genome reveals ecological adaptation and Cuvierian tubules defense mechanism.</title>
        <authorList>
            <person name="Chen T."/>
        </authorList>
    </citation>
    <scope>NUCLEOTIDE SEQUENCE</scope>
    <source>
        <strain evidence="2">Nanhai2018</strain>
        <tissue evidence="2">Muscle</tissue>
    </source>
</reference>
<dbReference type="EMBL" id="JAIZAY010000018">
    <property type="protein sequence ID" value="KAJ8024800.1"/>
    <property type="molecule type" value="Genomic_DNA"/>
</dbReference>
<keyword evidence="1" id="KW-0472">Membrane</keyword>
<keyword evidence="1" id="KW-0812">Transmembrane</keyword>
<organism evidence="2 3">
    <name type="scientific">Holothuria leucospilota</name>
    <name type="common">Black long sea cucumber</name>
    <name type="synonym">Mertensiothuria leucospilota</name>
    <dbReference type="NCBI Taxonomy" id="206669"/>
    <lineage>
        <taxon>Eukaryota</taxon>
        <taxon>Metazoa</taxon>
        <taxon>Echinodermata</taxon>
        <taxon>Eleutherozoa</taxon>
        <taxon>Echinozoa</taxon>
        <taxon>Holothuroidea</taxon>
        <taxon>Aspidochirotacea</taxon>
        <taxon>Aspidochirotida</taxon>
        <taxon>Holothuriidae</taxon>
        <taxon>Holothuria</taxon>
    </lineage>
</organism>
<dbReference type="Proteomes" id="UP001152320">
    <property type="component" value="Chromosome 18"/>
</dbReference>
<feature type="transmembrane region" description="Helical" evidence="1">
    <location>
        <begin position="27"/>
        <end position="47"/>
    </location>
</feature>
<keyword evidence="3" id="KW-1185">Reference proteome</keyword>
<comment type="caution">
    <text evidence="2">The sequence shown here is derived from an EMBL/GenBank/DDBJ whole genome shotgun (WGS) entry which is preliminary data.</text>
</comment>
<gene>
    <name evidence="2" type="ORF">HOLleu_34816</name>
</gene>
<sequence length="70" mass="7608">MTGGEGQHCIRRLCHKPTSDKPTSQCKLYICMSAVVCTGGFILCHLVQVTSCGRGLRRGEVHVKSVGYVN</sequence>
<protein>
    <submittedName>
        <fullName evidence="2">Uncharacterized protein</fullName>
    </submittedName>
</protein>
<name>A0A9Q1BFM5_HOLLE</name>
<evidence type="ECO:0000256" key="1">
    <source>
        <dbReference type="SAM" id="Phobius"/>
    </source>
</evidence>
<evidence type="ECO:0000313" key="2">
    <source>
        <dbReference type="EMBL" id="KAJ8024800.1"/>
    </source>
</evidence>
<keyword evidence="1" id="KW-1133">Transmembrane helix</keyword>
<proteinExistence type="predicted"/>
<dbReference type="AlphaFoldDB" id="A0A9Q1BFM5"/>
<accession>A0A9Q1BFM5</accession>